<sequence length="263" mass="27803">MDRLLRSITAAALLAAALAALAAVLPGPLYRAEWLSLTTAFGSLRFAAFAGLAAAGLAGLGALTLLIRSGRARMAAALLVAGGAGLATVQQIDALRDRAGRHPLHDVTSDMADPPRFRTLSPRAYEPDSRAARAAYPDPAWARAHSFLYADIEPVTLSTAPDDALARVRRAADAMGWQIAASQSDATGAHLEATATTGWFGFTDQIAIRITPRDGGSRVDMRSVSRLGVSDLGQNAARLRRFQDRLTARQFAPEQPAPQEPAP</sequence>
<reference evidence="2 3" key="1">
    <citation type="submission" date="2019-03" db="EMBL/GenBank/DDBJ databases">
        <title>Genomic Encyclopedia of Type Strains, Phase IV (KMG-IV): sequencing the most valuable type-strain genomes for metagenomic binning, comparative biology and taxonomic classification.</title>
        <authorList>
            <person name="Goeker M."/>
        </authorList>
    </citation>
    <scope>NUCLEOTIDE SEQUENCE [LARGE SCALE GENOMIC DNA]</scope>
    <source>
        <strain evidence="2 3">DSM 2132</strain>
    </source>
</reference>
<accession>A0A4R2PPA5</accession>
<feature type="transmembrane region" description="Helical" evidence="1">
    <location>
        <begin position="46"/>
        <end position="67"/>
    </location>
</feature>
<evidence type="ECO:0000256" key="1">
    <source>
        <dbReference type="SAM" id="Phobius"/>
    </source>
</evidence>
<comment type="caution">
    <text evidence="2">The sequence shown here is derived from an EMBL/GenBank/DDBJ whole genome shotgun (WGS) entry which is preliminary data.</text>
</comment>
<dbReference type="RefSeq" id="WP_132707172.1">
    <property type="nucleotide sequence ID" value="NZ_JACIGF010000002.1"/>
</dbReference>
<name>A0A4R2PPA5_RHOSA</name>
<dbReference type="Pfam" id="PF07386">
    <property type="entry name" value="DUF1499"/>
    <property type="match status" value="1"/>
</dbReference>
<keyword evidence="3" id="KW-1185">Reference proteome</keyword>
<dbReference type="InterPro" id="IPR010865">
    <property type="entry name" value="DUF1499"/>
</dbReference>
<organism evidence="2 3">
    <name type="scientific">Rhodothalassium salexigens DSM 2132</name>
    <dbReference type="NCBI Taxonomy" id="1188247"/>
    <lineage>
        <taxon>Bacteria</taxon>
        <taxon>Pseudomonadati</taxon>
        <taxon>Pseudomonadota</taxon>
        <taxon>Alphaproteobacteria</taxon>
        <taxon>Rhodothalassiales</taxon>
        <taxon>Rhodothalassiaceae</taxon>
        <taxon>Rhodothalassium</taxon>
    </lineage>
</organism>
<dbReference type="Proteomes" id="UP000295399">
    <property type="component" value="Unassembled WGS sequence"/>
</dbReference>
<dbReference type="EMBL" id="SLXO01000002">
    <property type="protein sequence ID" value="TCP37599.1"/>
    <property type="molecule type" value="Genomic_DNA"/>
</dbReference>
<dbReference type="OrthoDB" id="1523552at2"/>
<gene>
    <name evidence="2" type="ORF">EV659_1023</name>
</gene>
<dbReference type="InParanoid" id="A0A4R2PPA5"/>
<keyword evidence="1" id="KW-1133">Transmembrane helix</keyword>
<keyword evidence="1" id="KW-0812">Transmembrane</keyword>
<dbReference type="AlphaFoldDB" id="A0A4R2PPA5"/>
<evidence type="ECO:0000313" key="2">
    <source>
        <dbReference type="EMBL" id="TCP37599.1"/>
    </source>
</evidence>
<evidence type="ECO:0000313" key="3">
    <source>
        <dbReference type="Proteomes" id="UP000295399"/>
    </source>
</evidence>
<proteinExistence type="predicted"/>
<protein>
    <submittedName>
        <fullName evidence="2">Uncharacterized protein DUF1499</fullName>
    </submittedName>
</protein>
<keyword evidence="1" id="KW-0472">Membrane</keyword>